<evidence type="ECO:0000313" key="1">
    <source>
        <dbReference type="EMBL" id="KAG9397160.1"/>
    </source>
</evidence>
<comment type="caution">
    <text evidence="1">The sequence shown here is derived from an EMBL/GenBank/DDBJ whole genome shotgun (WGS) entry which is preliminary data.</text>
</comment>
<keyword evidence="2" id="KW-1185">Reference proteome</keyword>
<evidence type="ECO:0000313" key="2">
    <source>
        <dbReference type="Proteomes" id="UP000717585"/>
    </source>
</evidence>
<gene>
    <name evidence="1" type="ORF">J8273_1069</name>
</gene>
<sequence length="124" mass="14220">MADASVLTNMTHDAYKTHTESLSERLAELKEAQDAVLSKLQKQIDNPTAQQDMNAKLERLDKLFRSIPEYRQRAQGCKTAILDIDSRMKAVLQKTAVLREKKEKQIVAAHQKREKERERLTSGN</sequence>
<organism evidence="1 2">
    <name type="scientific">Carpediemonas membranifera</name>
    <dbReference type="NCBI Taxonomy" id="201153"/>
    <lineage>
        <taxon>Eukaryota</taxon>
        <taxon>Metamonada</taxon>
        <taxon>Carpediemonas-like organisms</taxon>
        <taxon>Carpediemonas</taxon>
    </lineage>
</organism>
<dbReference type="Proteomes" id="UP000717585">
    <property type="component" value="Unassembled WGS sequence"/>
</dbReference>
<reference evidence="1" key="1">
    <citation type="submission" date="2021-05" db="EMBL/GenBank/DDBJ databases">
        <title>A free-living protist that lacks canonical eukaryotic 1 DNA replication and segregation systems.</title>
        <authorList>
            <person name="Salas-Leiva D.E."/>
            <person name="Tromer E.C."/>
            <person name="Curtis B.A."/>
            <person name="Jerlstrom-Hultqvist J."/>
            <person name="Kolisko M."/>
            <person name="Yi Z."/>
            <person name="Salas-Leiva J.S."/>
            <person name="Gallot-Lavallee L."/>
            <person name="Kops G.J.P.L."/>
            <person name="Archibald J.M."/>
            <person name="Simpson A.G.B."/>
            <person name="Roger A.J."/>
        </authorList>
    </citation>
    <scope>NUCLEOTIDE SEQUENCE</scope>
    <source>
        <strain evidence="1">BICM</strain>
    </source>
</reference>
<name>A0A8J6B1A2_9EUKA</name>
<dbReference type="EMBL" id="JAHDYR010000003">
    <property type="protein sequence ID" value="KAG9397160.1"/>
    <property type="molecule type" value="Genomic_DNA"/>
</dbReference>
<proteinExistence type="predicted"/>
<protein>
    <submittedName>
        <fullName evidence="1">Uncharacterized protein</fullName>
    </submittedName>
</protein>
<accession>A0A8J6B1A2</accession>
<dbReference type="AlphaFoldDB" id="A0A8J6B1A2"/>